<accession>A0A1F6D0I5</accession>
<evidence type="ECO:0000313" key="8">
    <source>
        <dbReference type="Proteomes" id="UP000178606"/>
    </source>
</evidence>
<comment type="subcellular location">
    <subcellularLocation>
        <location evidence="1 6">Membrane</location>
        <topology evidence="1 6">Multi-pass membrane protein</topology>
    </subcellularLocation>
</comment>
<evidence type="ECO:0000313" key="7">
    <source>
        <dbReference type="EMBL" id="OGG54801.1"/>
    </source>
</evidence>
<dbReference type="AlphaFoldDB" id="A0A1F6D0I5"/>
<dbReference type="Pfam" id="PF01384">
    <property type="entry name" value="PHO4"/>
    <property type="match status" value="1"/>
</dbReference>
<feature type="transmembrane region" description="Helical" evidence="6">
    <location>
        <begin position="324"/>
        <end position="342"/>
    </location>
</feature>
<feature type="transmembrane region" description="Helical" evidence="6">
    <location>
        <begin position="111"/>
        <end position="129"/>
    </location>
</feature>
<reference evidence="7 8" key="1">
    <citation type="journal article" date="2016" name="Nat. Commun.">
        <title>Thousands of microbial genomes shed light on interconnected biogeochemical processes in an aquifer system.</title>
        <authorList>
            <person name="Anantharaman K."/>
            <person name="Brown C.T."/>
            <person name="Hug L.A."/>
            <person name="Sharon I."/>
            <person name="Castelle C.J."/>
            <person name="Probst A.J."/>
            <person name="Thomas B.C."/>
            <person name="Singh A."/>
            <person name="Wilkins M.J."/>
            <person name="Karaoz U."/>
            <person name="Brodie E.L."/>
            <person name="Williams K.H."/>
            <person name="Hubbard S.S."/>
            <person name="Banfield J.F."/>
        </authorList>
    </citation>
    <scope>NUCLEOTIDE SEQUENCE [LARGE SCALE GENOMIC DNA]</scope>
    <source>
        <strain evidence="8">RIFCSPLOWO2_12_FULL_64_10</strain>
    </source>
</reference>
<gene>
    <name evidence="7" type="ORF">A3F84_21820</name>
</gene>
<feature type="transmembrane region" description="Helical" evidence="6">
    <location>
        <begin position="83"/>
        <end position="105"/>
    </location>
</feature>
<sequence length="372" mass="39022">MTAWLTSFLATCFLAYSNGANDNFKGVATLFGSGTTDYRGAIWWATLTTFAGSVFSVFMAGSLMERFSGEGLVPDAFLASPEFLLSVAVGAGFTVILATLTGFPISTTHSLTGALLGSGLVAVGTQVNFALLGGAFFLPLLASPLIAAVLGAVSYFLFRDARVRLGITKEWCVCIGETERVIPMPQVNPALAFSSAKALETVLDTEENCAQRYTGEVLGINCQKALDIAHYLSAGVVSFARGLNDTPKIVALLLALRALGVPWGMTGVAVAMAVGGLLNARRVAETMSHRITPLNHGQGFTANLVTGALVIFASRLGMPVSTTHVSVGSLFGIGLVTGEADLRVVYRILLSWILTLPIAAILSGGVYWALNM</sequence>
<comment type="similarity">
    <text evidence="6">Belongs to the inorganic phosphate transporter (PiT) (TC 2.A.20) family.</text>
</comment>
<protein>
    <recommendedName>
        <fullName evidence="6">Phosphate transporter</fullName>
    </recommendedName>
</protein>
<evidence type="ECO:0000256" key="4">
    <source>
        <dbReference type="ARBA" id="ARBA00022989"/>
    </source>
</evidence>
<keyword evidence="2 6" id="KW-0813">Transport</keyword>
<comment type="caution">
    <text evidence="7">The sequence shown here is derived from an EMBL/GenBank/DDBJ whole genome shotgun (WGS) entry which is preliminary data.</text>
</comment>
<keyword evidence="3 6" id="KW-0812">Transmembrane</keyword>
<dbReference type="PANTHER" id="PTHR11101:SF80">
    <property type="entry name" value="PHOSPHATE TRANSPORTER"/>
    <property type="match status" value="1"/>
</dbReference>
<keyword evidence="5 6" id="KW-0472">Membrane</keyword>
<dbReference type="InterPro" id="IPR001204">
    <property type="entry name" value="Phos_transporter"/>
</dbReference>
<feature type="transmembrane region" description="Helical" evidence="6">
    <location>
        <begin position="299"/>
        <end position="318"/>
    </location>
</feature>
<dbReference type="GO" id="GO:0005315">
    <property type="term" value="F:phosphate transmembrane transporter activity"/>
    <property type="evidence" value="ECO:0007669"/>
    <property type="project" value="InterPro"/>
</dbReference>
<dbReference type="GO" id="GO:0035435">
    <property type="term" value="P:phosphate ion transmembrane transport"/>
    <property type="evidence" value="ECO:0007669"/>
    <property type="project" value="TreeGrafter"/>
</dbReference>
<organism evidence="7 8">
    <name type="scientific">Handelsmanbacteria sp. (strain RIFCSPLOWO2_12_FULL_64_10)</name>
    <dbReference type="NCBI Taxonomy" id="1817868"/>
    <lineage>
        <taxon>Bacteria</taxon>
        <taxon>Candidatus Handelsmaniibacteriota</taxon>
    </lineage>
</organism>
<evidence type="ECO:0000256" key="2">
    <source>
        <dbReference type="ARBA" id="ARBA00022448"/>
    </source>
</evidence>
<keyword evidence="4 6" id="KW-1133">Transmembrane helix</keyword>
<evidence type="ECO:0000256" key="6">
    <source>
        <dbReference type="RuleBase" id="RU363058"/>
    </source>
</evidence>
<dbReference type="GO" id="GO:0016020">
    <property type="term" value="C:membrane"/>
    <property type="evidence" value="ECO:0007669"/>
    <property type="project" value="UniProtKB-SubCell"/>
</dbReference>
<dbReference type="PANTHER" id="PTHR11101">
    <property type="entry name" value="PHOSPHATE TRANSPORTER"/>
    <property type="match status" value="1"/>
</dbReference>
<dbReference type="Proteomes" id="UP000178606">
    <property type="component" value="Unassembled WGS sequence"/>
</dbReference>
<feature type="transmembrane region" description="Helical" evidence="6">
    <location>
        <begin position="249"/>
        <end position="278"/>
    </location>
</feature>
<proteinExistence type="inferred from homology"/>
<feature type="transmembrane region" description="Helical" evidence="6">
    <location>
        <begin position="43"/>
        <end position="63"/>
    </location>
</feature>
<name>A0A1F6D0I5_HANXR</name>
<keyword evidence="6" id="KW-0592">Phosphate transport</keyword>
<feature type="transmembrane region" description="Helical" evidence="6">
    <location>
        <begin position="349"/>
        <end position="370"/>
    </location>
</feature>
<dbReference type="EMBL" id="MFKF01000095">
    <property type="protein sequence ID" value="OGG54801.1"/>
    <property type="molecule type" value="Genomic_DNA"/>
</dbReference>
<evidence type="ECO:0000256" key="3">
    <source>
        <dbReference type="ARBA" id="ARBA00022692"/>
    </source>
</evidence>
<evidence type="ECO:0000256" key="5">
    <source>
        <dbReference type="ARBA" id="ARBA00023136"/>
    </source>
</evidence>
<feature type="transmembrane region" description="Helical" evidence="6">
    <location>
        <begin position="136"/>
        <end position="158"/>
    </location>
</feature>
<evidence type="ECO:0000256" key="1">
    <source>
        <dbReference type="ARBA" id="ARBA00004141"/>
    </source>
</evidence>